<evidence type="ECO:0000256" key="1">
    <source>
        <dbReference type="SAM" id="MobiDB-lite"/>
    </source>
</evidence>
<gene>
    <name evidence="2" type="ORF">Taro_050737</name>
</gene>
<evidence type="ECO:0000313" key="3">
    <source>
        <dbReference type="Proteomes" id="UP000652761"/>
    </source>
</evidence>
<dbReference type="Proteomes" id="UP000652761">
    <property type="component" value="Unassembled WGS sequence"/>
</dbReference>
<reference evidence="2" key="1">
    <citation type="submission" date="2017-07" db="EMBL/GenBank/DDBJ databases">
        <title>Taro Niue Genome Assembly and Annotation.</title>
        <authorList>
            <person name="Atibalentja N."/>
            <person name="Keating K."/>
            <person name="Fields C.J."/>
        </authorList>
    </citation>
    <scope>NUCLEOTIDE SEQUENCE</scope>
    <source>
        <strain evidence="2">Niue_2</strain>
        <tissue evidence="2">Leaf</tissue>
    </source>
</reference>
<dbReference type="AlphaFoldDB" id="A0A843XEU4"/>
<keyword evidence="3" id="KW-1185">Reference proteome</keyword>
<feature type="compositionally biased region" description="Polar residues" evidence="1">
    <location>
        <begin position="119"/>
        <end position="129"/>
    </location>
</feature>
<sequence length="153" mass="16336">MGRAIAFMMRRVSSVGRLSQPICTTGSLSVIATEEGYAIMNATALLDAIPVTASVTLLKALFRPDRAEDALSGVGEGAVVPSMEVFRRFQLSVVCAAREPREDDARSVGVPSTRRFWRVSTSSAGQANAISEGRPESRKGKNNPARLGPSFHA</sequence>
<dbReference type="EMBL" id="NMUH01007747">
    <property type="protein sequence ID" value="MQM17761.1"/>
    <property type="molecule type" value="Genomic_DNA"/>
</dbReference>
<proteinExistence type="predicted"/>
<feature type="region of interest" description="Disordered" evidence="1">
    <location>
        <begin position="119"/>
        <end position="153"/>
    </location>
</feature>
<name>A0A843XEU4_COLES</name>
<evidence type="ECO:0000313" key="2">
    <source>
        <dbReference type="EMBL" id="MQM17761.1"/>
    </source>
</evidence>
<organism evidence="2 3">
    <name type="scientific">Colocasia esculenta</name>
    <name type="common">Wild taro</name>
    <name type="synonym">Arum esculentum</name>
    <dbReference type="NCBI Taxonomy" id="4460"/>
    <lineage>
        <taxon>Eukaryota</taxon>
        <taxon>Viridiplantae</taxon>
        <taxon>Streptophyta</taxon>
        <taxon>Embryophyta</taxon>
        <taxon>Tracheophyta</taxon>
        <taxon>Spermatophyta</taxon>
        <taxon>Magnoliopsida</taxon>
        <taxon>Liliopsida</taxon>
        <taxon>Araceae</taxon>
        <taxon>Aroideae</taxon>
        <taxon>Colocasieae</taxon>
        <taxon>Colocasia</taxon>
    </lineage>
</organism>
<protein>
    <submittedName>
        <fullName evidence="2">Uncharacterized protein</fullName>
    </submittedName>
</protein>
<accession>A0A843XEU4</accession>
<comment type="caution">
    <text evidence="2">The sequence shown here is derived from an EMBL/GenBank/DDBJ whole genome shotgun (WGS) entry which is preliminary data.</text>
</comment>